<dbReference type="Gene3D" id="3.50.50.60">
    <property type="entry name" value="FAD/NAD(P)-binding domain"/>
    <property type="match status" value="1"/>
</dbReference>
<evidence type="ECO:0000313" key="3">
    <source>
        <dbReference type="EMBL" id="KGJ07234.1"/>
    </source>
</evidence>
<evidence type="ECO:0000259" key="2">
    <source>
        <dbReference type="Pfam" id="PF01266"/>
    </source>
</evidence>
<dbReference type="EMBL" id="JRKS01000024">
    <property type="protein sequence ID" value="KGJ07234.1"/>
    <property type="molecule type" value="Genomic_DNA"/>
</dbReference>
<dbReference type="RefSeq" id="WP_036719318.1">
    <property type="nucleotide sequence ID" value="NZ_JRKS01000024.1"/>
</dbReference>
<dbReference type="GO" id="GO:0005737">
    <property type="term" value="C:cytoplasm"/>
    <property type="evidence" value="ECO:0007669"/>
    <property type="project" value="TreeGrafter"/>
</dbReference>
<dbReference type="Gene3D" id="3.30.9.10">
    <property type="entry name" value="D-Amino Acid Oxidase, subunit A, domain 2"/>
    <property type="match status" value="1"/>
</dbReference>
<dbReference type="PANTHER" id="PTHR13847:SF281">
    <property type="entry name" value="FAD DEPENDENT OXIDOREDUCTASE DOMAIN-CONTAINING PROTEIN"/>
    <property type="match status" value="1"/>
</dbReference>
<dbReference type="OrthoDB" id="9806601at2"/>
<keyword evidence="4" id="KW-1185">Reference proteome</keyword>
<protein>
    <submittedName>
        <fullName evidence="3">Oxidoreductase</fullName>
    </submittedName>
</protein>
<sequence>MNLLFANDRRGEYPPSLYADQNTPLPPFPPLRGEARADVVVVGAGYTGLSAAIHLARAGRRVIVLDAQRVGFGASGRNGGQLGSGQRLDVEDLERLAGKDAARRLWDMAEAAKALTRAHAEAAGVTVHPGVAHAARSAAEVAHARQNAERLARDYGYDRVQPLSRTEMQALVKSLLYMGGDIDRGAGHLDPLALALGMARLASAAGATIHELSHVHAIRHARKAGETTIVQTGTGRVICDHVIFAANGYLGHMELGIASRVMPLNNYIVATEPLGDRAETILAENVAVHDTRFVVNYWRLSDDRRLIFGGGETVSYRFPEDIAGKVRRPLEQVYPQLKGVTITHAWGGTLAITMNRMPLFARPAPNCLSASGFSGHGVALSNLAGKLMAEAVQGQSEGFDTMAALPSRQFPGGAALRWPLLVAGMGWYSLRDRLGV</sequence>
<evidence type="ECO:0000313" key="4">
    <source>
        <dbReference type="Proteomes" id="UP000029917"/>
    </source>
</evidence>
<dbReference type="AlphaFoldDB" id="A0A099F9L4"/>
<gene>
    <name evidence="3" type="ORF">IC63_09210</name>
</gene>
<dbReference type="SUPFAM" id="SSF51905">
    <property type="entry name" value="FAD/NAD(P)-binding domain"/>
    <property type="match status" value="1"/>
</dbReference>
<accession>A0A099F9L4</accession>
<dbReference type="InterPro" id="IPR036188">
    <property type="entry name" value="FAD/NAD-bd_sf"/>
</dbReference>
<evidence type="ECO:0000256" key="1">
    <source>
        <dbReference type="ARBA" id="ARBA00023002"/>
    </source>
</evidence>
<dbReference type="InterPro" id="IPR006076">
    <property type="entry name" value="FAD-dep_OxRdtase"/>
</dbReference>
<reference evidence="3 4" key="1">
    <citation type="submission" date="2014-09" db="EMBL/GenBank/DDBJ databases">
        <authorList>
            <person name="McGinnis J.M."/>
            <person name="Wolfgang W.J."/>
        </authorList>
    </citation>
    <scope>NUCLEOTIDE SEQUENCE [LARGE SCALE GENOMIC DNA]</scope>
    <source>
        <strain evidence="3 4">HAMBI 3106</strain>
    </source>
</reference>
<dbReference type="Pfam" id="PF01266">
    <property type="entry name" value="DAO"/>
    <property type="match status" value="1"/>
</dbReference>
<dbReference type="PANTHER" id="PTHR13847">
    <property type="entry name" value="SARCOSINE DEHYDROGENASE-RELATED"/>
    <property type="match status" value="1"/>
</dbReference>
<dbReference type="STRING" id="690417.IC63_09210"/>
<dbReference type="GO" id="GO:0016491">
    <property type="term" value="F:oxidoreductase activity"/>
    <property type="evidence" value="ECO:0007669"/>
    <property type="project" value="UniProtKB-KW"/>
</dbReference>
<name>A0A099F9L4_9RHOB</name>
<comment type="caution">
    <text evidence="3">The sequence shown here is derived from an EMBL/GenBank/DDBJ whole genome shotgun (WGS) entry which is preliminary data.</text>
</comment>
<organism evidence="3 4">
    <name type="scientific">Paracoccus sphaerophysae</name>
    <dbReference type="NCBI Taxonomy" id="690417"/>
    <lineage>
        <taxon>Bacteria</taxon>
        <taxon>Pseudomonadati</taxon>
        <taxon>Pseudomonadota</taxon>
        <taxon>Alphaproteobacteria</taxon>
        <taxon>Rhodobacterales</taxon>
        <taxon>Paracoccaceae</taxon>
        <taxon>Paracoccus</taxon>
    </lineage>
</organism>
<proteinExistence type="predicted"/>
<reference evidence="3 4" key="2">
    <citation type="submission" date="2014-10" db="EMBL/GenBank/DDBJ databases">
        <title>Paracoccus sanguinis sp. nov., isolated from clinical specimens of New York State patients.</title>
        <authorList>
            <person name="Mingle L.A."/>
            <person name="Cole J.A."/>
            <person name="Lapierre P."/>
            <person name="Musser K.A."/>
        </authorList>
    </citation>
    <scope>NUCLEOTIDE SEQUENCE [LARGE SCALE GENOMIC DNA]</scope>
    <source>
        <strain evidence="3 4">HAMBI 3106</strain>
    </source>
</reference>
<keyword evidence="1" id="KW-0560">Oxidoreductase</keyword>
<feature type="domain" description="FAD dependent oxidoreductase" evidence="2">
    <location>
        <begin position="38"/>
        <end position="390"/>
    </location>
</feature>
<dbReference type="Proteomes" id="UP000029917">
    <property type="component" value="Unassembled WGS sequence"/>
</dbReference>